<gene>
    <name evidence="2" type="ORF">ETAA1_32160</name>
</gene>
<proteinExistence type="predicted"/>
<reference evidence="2 3" key="1">
    <citation type="submission" date="2019-02" db="EMBL/GenBank/DDBJ databases">
        <title>Deep-cultivation of Planctomycetes and their phenomic and genomic characterization uncovers novel biology.</title>
        <authorList>
            <person name="Wiegand S."/>
            <person name="Jogler M."/>
            <person name="Boedeker C."/>
            <person name="Pinto D."/>
            <person name="Vollmers J."/>
            <person name="Rivas-Marin E."/>
            <person name="Kohn T."/>
            <person name="Peeters S.H."/>
            <person name="Heuer A."/>
            <person name="Rast P."/>
            <person name="Oberbeckmann S."/>
            <person name="Bunk B."/>
            <person name="Jeske O."/>
            <person name="Meyerdierks A."/>
            <person name="Storesund J.E."/>
            <person name="Kallscheuer N."/>
            <person name="Luecker S."/>
            <person name="Lage O.M."/>
            <person name="Pohl T."/>
            <person name="Merkel B.J."/>
            <person name="Hornburger P."/>
            <person name="Mueller R.-W."/>
            <person name="Bruemmer F."/>
            <person name="Labrenz M."/>
            <person name="Spormann A.M."/>
            <person name="Op den Camp H."/>
            <person name="Overmann J."/>
            <person name="Amann R."/>
            <person name="Jetten M.S.M."/>
            <person name="Mascher T."/>
            <person name="Medema M.H."/>
            <person name="Devos D.P."/>
            <person name="Kaster A.-K."/>
            <person name="Ovreas L."/>
            <person name="Rohde M."/>
            <person name="Galperin M.Y."/>
            <person name="Jogler C."/>
        </authorList>
    </citation>
    <scope>NUCLEOTIDE SEQUENCE [LARGE SCALE GENOMIC DNA]</scope>
    <source>
        <strain evidence="2 3">ETA_A1</strain>
    </source>
</reference>
<dbReference type="InterPro" id="IPR022062">
    <property type="entry name" value="DUF3618"/>
</dbReference>
<evidence type="ECO:0000256" key="1">
    <source>
        <dbReference type="SAM" id="MobiDB-lite"/>
    </source>
</evidence>
<dbReference type="OrthoDB" id="9960633at2"/>
<evidence type="ECO:0000313" key="2">
    <source>
        <dbReference type="EMBL" id="QDU21251.1"/>
    </source>
</evidence>
<dbReference type="EMBL" id="CP036273">
    <property type="protein sequence ID" value="QDU21251.1"/>
    <property type="molecule type" value="Genomic_DNA"/>
</dbReference>
<keyword evidence="2" id="KW-0449">Lipoprotein</keyword>
<accession>A0A517XUR8</accession>
<dbReference type="RefSeq" id="WP_145240071.1">
    <property type="nucleotide sequence ID" value="NZ_CP036273.1"/>
</dbReference>
<keyword evidence="3" id="KW-1185">Reference proteome</keyword>
<feature type="region of interest" description="Disordered" evidence="1">
    <location>
        <begin position="1"/>
        <end position="22"/>
    </location>
</feature>
<evidence type="ECO:0000313" key="3">
    <source>
        <dbReference type="Proteomes" id="UP000319576"/>
    </source>
</evidence>
<dbReference type="KEGG" id="uli:ETAA1_32160"/>
<feature type="region of interest" description="Disordered" evidence="1">
    <location>
        <begin position="135"/>
        <end position="167"/>
    </location>
</feature>
<dbReference type="Gene3D" id="1.20.120.20">
    <property type="entry name" value="Apolipoprotein"/>
    <property type="match status" value="1"/>
</dbReference>
<sequence>MADATPGVTGADADPDRIEREMEQTRESITAKVSALETQVLGTIQTATTTISDTVQAVKETVTTAPTAMKETVQEAVAAAKESVKETLVSVKEAVASINLGECVGNHPGAALGVSAAAGFVTGYVLFGEKDSRPLTNRGFRGPAPEGRPDTASHDFTPFGHGAASRTVPSRPGIFAGLWAMVGSEVEQLARQALTTALASLKQSVNEQVPRLVDGAVQNVASRVSGNNGVTRPGYAPTVSSV</sequence>
<dbReference type="AlphaFoldDB" id="A0A517XUR8"/>
<organism evidence="2 3">
    <name type="scientific">Urbifossiella limnaea</name>
    <dbReference type="NCBI Taxonomy" id="2528023"/>
    <lineage>
        <taxon>Bacteria</taxon>
        <taxon>Pseudomonadati</taxon>
        <taxon>Planctomycetota</taxon>
        <taxon>Planctomycetia</taxon>
        <taxon>Gemmatales</taxon>
        <taxon>Gemmataceae</taxon>
        <taxon>Urbifossiella</taxon>
    </lineage>
</organism>
<dbReference type="Pfam" id="PF12277">
    <property type="entry name" value="DUF3618"/>
    <property type="match status" value="1"/>
</dbReference>
<dbReference type="Proteomes" id="UP000319576">
    <property type="component" value="Chromosome"/>
</dbReference>
<dbReference type="SUPFAM" id="SSF47162">
    <property type="entry name" value="Apolipoprotein"/>
    <property type="match status" value="1"/>
</dbReference>
<protein>
    <submittedName>
        <fullName evidence="2">Apolipoprotein A1/A4/E domain protein</fullName>
    </submittedName>
</protein>
<name>A0A517XUR8_9BACT</name>